<protein>
    <recommendedName>
        <fullName evidence="3 10">4-diphosphocytidyl-2-C-methyl-D-erythritol kinase</fullName>
        <shortName evidence="10">CMK</shortName>
        <ecNumber evidence="2 10">2.7.1.148</ecNumber>
    </recommendedName>
    <alternativeName>
        <fullName evidence="9 10">4-(cytidine-5'-diphospho)-2-C-methyl-D-erythritol kinase</fullName>
    </alternativeName>
</protein>
<feature type="domain" description="GHMP kinase N-terminal" evidence="11">
    <location>
        <begin position="79"/>
        <end position="159"/>
    </location>
</feature>
<dbReference type="PANTHER" id="PTHR43527">
    <property type="entry name" value="4-DIPHOSPHOCYTIDYL-2-C-METHYL-D-ERYTHRITOL KINASE, CHLOROPLASTIC"/>
    <property type="match status" value="1"/>
</dbReference>
<proteinExistence type="inferred from homology"/>
<dbReference type="Pfam" id="PF00288">
    <property type="entry name" value="GHMP_kinases_N"/>
    <property type="match status" value="1"/>
</dbReference>
<dbReference type="GO" id="GO:0050515">
    <property type="term" value="F:4-(cytidine 5'-diphospho)-2-C-methyl-D-erythritol kinase activity"/>
    <property type="evidence" value="ECO:0007669"/>
    <property type="project" value="UniProtKB-UniRule"/>
</dbReference>
<dbReference type="InterPro" id="IPR020568">
    <property type="entry name" value="Ribosomal_Su5_D2-typ_SF"/>
</dbReference>
<keyword evidence="4 10" id="KW-0808">Transferase</keyword>
<dbReference type="OrthoDB" id="9809438at2"/>
<evidence type="ECO:0000256" key="8">
    <source>
        <dbReference type="ARBA" id="ARBA00023229"/>
    </source>
</evidence>
<dbReference type="Proteomes" id="UP000012429">
    <property type="component" value="Unassembled WGS sequence"/>
</dbReference>
<dbReference type="GO" id="GO:0019288">
    <property type="term" value="P:isopentenyl diphosphate biosynthetic process, methylerythritol 4-phosphate pathway"/>
    <property type="evidence" value="ECO:0007669"/>
    <property type="project" value="UniProtKB-UniRule"/>
</dbReference>
<comment type="caution">
    <text evidence="13">The sequence shown here is derived from an EMBL/GenBank/DDBJ whole genome shotgun (WGS) entry which is preliminary data.</text>
</comment>
<feature type="domain" description="GHMP kinase C-terminal" evidence="12">
    <location>
        <begin position="229"/>
        <end position="288"/>
    </location>
</feature>
<organism evidence="13 14">
    <name type="scientific">Rhizobium freirei PRF 81</name>
    <dbReference type="NCBI Taxonomy" id="363754"/>
    <lineage>
        <taxon>Bacteria</taxon>
        <taxon>Pseudomonadati</taxon>
        <taxon>Pseudomonadota</taxon>
        <taxon>Alphaproteobacteria</taxon>
        <taxon>Hyphomicrobiales</taxon>
        <taxon>Rhizobiaceae</taxon>
        <taxon>Rhizobium/Agrobacterium group</taxon>
        <taxon>Rhizobium</taxon>
    </lineage>
</organism>
<keyword evidence="14" id="KW-1185">Reference proteome</keyword>
<keyword evidence="7 10" id="KW-0067">ATP-binding</keyword>
<evidence type="ECO:0000256" key="9">
    <source>
        <dbReference type="ARBA" id="ARBA00032554"/>
    </source>
</evidence>
<keyword evidence="8 10" id="KW-0414">Isoprene biosynthesis</keyword>
<comment type="pathway">
    <text evidence="10">Isoprenoid biosynthesis; isopentenyl diphosphate biosynthesis via DXP pathway; isopentenyl diphosphate from 1-deoxy-D-xylulose 5-phosphate: step 3/6.</text>
</comment>
<evidence type="ECO:0000259" key="12">
    <source>
        <dbReference type="Pfam" id="PF08544"/>
    </source>
</evidence>
<dbReference type="InterPro" id="IPR036554">
    <property type="entry name" value="GHMP_kinase_C_sf"/>
</dbReference>
<keyword evidence="5 10" id="KW-0547">Nucleotide-binding</keyword>
<feature type="active site" evidence="10">
    <location>
        <position position="19"/>
    </location>
</feature>
<dbReference type="SUPFAM" id="SSF54211">
    <property type="entry name" value="Ribosomal protein S5 domain 2-like"/>
    <property type="match status" value="1"/>
</dbReference>
<evidence type="ECO:0000256" key="2">
    <source>
        <dbReference type="ARBA" id="ARBA00012052"/>
    </source>
</evidence>
<sequence>MNAVLATGEFDLTEEAPAKINLALHVTGRRADGYHLLDMLVSFSRHGDRLGFRASEHDQFSLSGRFGPLLSADAEAGGNLVLKARDLLRQAAHAAGFDAPAVHIHLEKNLPIASGIGGGSADAAATLRGLMRLWRLVLPEEKISAIALKLGADVPMCLASKPLVARGIGEAIELLPAFPAFPIILGNPLVGVSTPEVFRQLARKDNPPLLFPSQMPQGHGEWIDTIRNLRNDLEPSARSICGDISVLSGLIENQSAIVTRMSGSGATCFGIFADIEQAKEAAASLRRQKPDWYFQVTETIAGDA</sequence>
<dbReference type="AlphaFoldDB" id="N6V582"/>
<dbReference type="HAMAP" id="MF_00061">
    <property type="entry name" value="IspE"/>
    <property type="match status" value="1"/>
</dbReference>
<dbReference type="SUPFAM" id="SSF55060">
    <property type="entry name" value="GHMP Kinase, C-terminal domain"/>
    <property type="match status" value="1"/>
</dbReference>
<dbReference type="NCBIfam" id="NF011202">
    <property type="entry name" value="PRK14608.1"/>
    <property type="match status" value="1"/>
</dbReference>
<dbReference type="PIRSF" id="PIRSF010376">
    <property type="entry name" value="IspE"/>
    <property type="match status" value="1"/>
</dbReference>
<dbReference type="Gene3D" id="3.30.70.890">
    <property type="entry name" value="GHMP kinase, C-terminal domain"/>
    <property type="match status" value="1"/>
</dbReference>
<evidence type="ECO:0000256" key="6">
    <source>
        <dbReference type="ARBA" id="ARBA00022777"/>
    </source>
</evidence>
<dbReference type="InterPro" id="IPR013750">
    <property type="entry name" value="GHMP_kinase_C_dom"/>
</dbReference>
<dbReference type="STRING" id="363754.RHSP_02963"/>
<evidence type="ECO:0000313" key="14">
    <source>
        <dbReference type="Proteomes" id="UP000012429"/>
    </source>
</evidence>
<evidence type="ECO:0000259" key="11">
    <source>
        <dbReference type="Pfam" id="PF00288"/>
    </source>
</evidence>
<feature type="binding site" evidence="10">
    <location>
        <begin position="111"/>
        <end position="121"/>
    </location>
    <ligand>
        <name>ATP</name>
        <dbReference type="ChEBI" id="CHEBI:30616"/>
    </ligand>
</feature>
<accession>N6V582</accession>
<dbReference type="Gene3D" id="3.30.230.10">
    <property type="match status" value="1"/>
</dbReference>
<dbReference type="InterPro" id="IPR004424">
    <property type="entry name" value="IspE"/>
</dbReference>
<dbReference type="EC" id="2.7.1.148" evidence="2 10"/>
<evidence type="ECO:0000313" key="13">
    <source>
        <dbReference type="EMBL" id="ENN88995.1"/>
    </source>
</evidence>
<feature type="active site" evidence="10">
    <location>
        <position position="153"/>
    </location>
</feature>
<comment type="similarity">
    <text evidence="1 10">Belongs to the GHMP kinase family. IspE subfamily.</text>
</comment>
<keyword evidence="6 10" id="KW-0418">Kinase</keyword>
<comment type="function">
    <text evidence="10">Catalyzes the phosphorylation of the position 2 hydroxy group of 4-diphosphocytidyl-2C-methyl-D-erythritol.</text>
</comment>
<gene>
    <name evidence="10 13" type="primary">ispE</name>
    <name evidence="13" type="ORF">RHSP_02963</name>
</gene>
<evidence type="ECO:0000256" key="7">
    <source>
        <dbReference type="ARBA" id="ARBA00022840"/>
    </source>
</evidence>
<dbReference type="InterPro" id="IPR014721">
    <property type="entry name" value="Ribsml_uS5_D2-typ_fold_subgr"/>
</dbReference>
<dbReference type="EMBL" id="AQHN01000011">
    <property type="protein sequence ID" value="ENN88995.1"/>
    <property type="molecule type" value="Genomic_DNA"/>
</dbReference>
<dbReference type="InterPro" id="IPR006204">
    <property type="entry name" value="GHMP_kinase_N_dom"/>
</dbReference>
<dbReference type="Pfam" id="PF08544">
    <property type="entry name" value="GHMP_kinases_C"/>
    <property type="match status" value="1"/>
</dbReference>
<comment type="catalytic activity">
    <reaction evidence="10">
        <text>4-CDP-2-C-methyl-D-erythritol + ATP = 4-CDP-2-C-methyl-D-erythritol 2-phosphate + ADP + H(+)</text>
        <dbReference type="Rhea" id="RHEA:18437"/>
        <dbReference type="ChEBI" id="CHEBI:15378"/>
        <dbReference type="ChEBI" id="CHEBI:30616"/>
        <dbReference type="ChEBI" id="CHEBI:57823"/>
        <dbReference type="ChEBI" id="CHEBI:57919"/>
        <dbReference type="ChEBI" id="CHEBI:456216"/>
        <dbReference type="EC" id="2.7.1.148"/>
    </reaction>
</comment>
<dbReference type="GO" id="GO:0016114">
    <property type="term" value="P:terpenoid biosynthetic process"/>
    <property type="evidence" value="ECO:0007669"/>
    <property type="project" value="UniProtKB-UniRule"/>
</dbReference>
<dbReference type="NCBIfam" id="TIGR00154">
    <property type="entry name" value="ispE"/>
    <property type="match status" value="1"/>
</dbReference>
<evidence type="ECO:0000256" key="3">
    <source>
        <dbReference type="ARBA" id="ARBA00017473"/>
    </source>
</evidence>
<name>N6V582_9HYPH</name>
<dbReference type="PANTHER" id="PTHR43527:SF2">
    <property type="entry name" value="4-DIPHOSPHOCYTIDYL-2-C-METHYL-D-ERYTHRITOL KINASE, CHLOROPLASTIC"/>
    <property type="match status" value="1"/>
</dbReference>
<dbReference type="UniPathway" id="UPA00056">
    <property type="reaction ID" value="UER00094"/>
</dbReference>
<dbReference type="PATRIC" id="fig|363754.4.peg.1014"/>
<dbReference type="GO" id="GO:0005524">
    <property type="term" value="F:ATP binding"/>
    <property type="evidence" value="ECO:0007669"/>
    <property type="project" value="UniProtKB-UniRule"/>
</dbReference>
<dbReference type="RefSeq" id="WP_004109864.1">
    <property type="nucleotide sequence ID" value="NZ_AQHN01000011.1"/>
</dbReference>
<evidence type="ECO:0000256" key="10">
    <source>
        <dbReference type="HAMAP-Rule" id="MF_00061"/>
    </source>
</evidence>
<reference evidence="13 14" key="1">
    <citation type="journal article" date="2012" name="BMC Genomics">
        <title>Genomic basis of broad host range and environmental adaptability of Rhizobium tropici CIAT 899 and Rhizobium sp. PRF 81 which are used in inoculants for common bean (Phaseolus vulgaris L.).</title>
        <authorList>
            <person name="Ormeno-Orrillo E."/>
            <person name="Menna P."/>
            <person name="Almeida L.G."/>
            <person name="Ollero F.J."/>
            <person name="Nicolas M.F."/>
            <person name="Pains Rodrigues E."/>
            <person name="Shigueyoshi Nakatani A."/>
            <person name="Silva Batista J.S."/>
            <person name="Oliveira Chueire L.M."/>
            <person name="Souza R.C."/>
            <person name="Ribeiro Vasconcelos A.T."/>
            <person name="Megias M."/>
            <person name="Hungria M."/>
            <person name="Martinez-Romero E."/>
        </authorList>
    </citation>
    <scope>NUCLEOTIDE SEQUENCE [LARGE SCALE GENOMIC DNA]</scope>
    <source>
        <strain evidence="13 14">PRF 81</strain>
    </source>
</reference>
<evidence type="ECO:0000256" key="1">
    <source>
        <dbReference type="ARBA" id="ARBA00009684"/>
    </source>
</evidence>
<evidence type="ECO:0000256" key="5">
    <source>
        <dbReference type="ARBA" id="ARBA00022741"/>
    </source>
</evidence>
<evidence type="ECO:0000256" key="4">
    <source>
        <dbReference type="ARBA" id="ARBA00022679"/>
    </source>
</evidence>